<comment type="caution">
    <text evidence="5">The sequence shown here is derived from an EMBL/GenBank/DDBJ whole genome shotgun (WGS) entry which is preliminary data.</text>
</comment>
<dbReference type="InterPro" id="IPR016032">
    <property type="entry name" value="Sig_transdc_resp-reg_C-effctor"/>
</dbReference>
<gene>
    <name evidence="5" type="ORF">GNP88_02475</name>
</gene>
<evidence type="ECO:0000313" key="5">
    <source>
        <dbReference type="EMBL" id="MUK48048.1"/>
    </source>
</evidence>
<dbReference type="AlphaFoldDB" id="A0A844NXY5"/>
<dbReference type="SUPFAM" id="SSF75516">
    <property type="entry name" value="Pheromone-binding domain of LuxR-like quorum-sensing transcription factors"/>
    <property type="match status" value="1"/>
</dbReference>
<keyword evidence="3" id="KW-0804">Transcription</keyword>
<dbReference type="PANTHER" id="PTHR44688">
    <property type="entry name" value="DNA-BINDING TRANSCRIPTIONAL ACTIVATOR DEVR_DOSR"/>
    <property type="match status" value="1"/>
</dbReference>
<reference evidence="5 6" key="1">
    <citation type="submission" date="2019-11" db="EMBL/GenBank/DDBJ databases">
        <title>Using colonization assays and comparative genomics to discover symbiosis behaviors and factors in Vibrio fischeri.</title>
        <authorList>
            <person name="Bongrand C."/>
            <person name="Moriano-Gutierrez S."/>
            <person name="Arevalo P."/>
            <person name="Mcfall-Ngai M."/>
            <person name="Visick K."/>
            <person name="Polz M.F."/>
            <person name="Ruby E.G."/>
        </authorList>
    </citation>
    <scope>NUCLEOTIDE SEQUENCE [LARGE SCALE GENOMIC DNA]</scope>
    <source>
        <strain evidence="6">emors.4.1</strain>
    </source>
</reference>
<evidence type="ECO:0000256" key="3">
    <source>
        <dbReference type="ARBA" id="ARBA00023163"/>
    </source>
</evidence>
<dbReference type="SMART" id="SM00421">
    <property type="entry name" value="HTH_LUXR"/>
    <property type="match status" value="1"/>
</dbReference>
<dbReference type="PROSITE" id="PS50043">
    <property type="entry name" value="HTH_LUXR_2"/>
    <property type="match status" value="1"/>
</dbReference>
<dbReference type="Pfam" id="PF00196">
    <property type="entry name" value="GerE"/>
    <property type="match status" value="1"/>
</dbReference>
<keyword evidence="1" id="KW-0805">Transcription regulation</keyword>
<evidence type="ECO:0000256" key="1">
    <source>
        <dbReference type="ARBA" id="ARBA00023015"/>
    </source>
</evidence>
<dbReference type="EMBL" id="WOBN01000003">
    <property type="protein sequence ID" value="MUK48048.1"/>
    <property type="molecule type" value="Genomic_DNA"/>
</dbReference>
<dbReference type="Proteomes" id="UP000448038">
    <property type="component" value="Unassembled WGS sequence"/>
</dbReference>
<evidence type="ECO:0000259" key="4">
    <source>
        <dbReference type="PROSITE" id="PS50043"/>
    </source>
</evidence>
<dbReference type="InterPro" id="IPR005143">
    <property type="entry name" value="TF_LuxR_autoind-bd_dom"/>
</dbReference>
<dbReference type="GO" id="GO:0006355">
    <property type="term" value="P:regulation of DNA-templated transcription"/>
    <property type="evidence" value="ECO:0007669"/>
    <property type="project" value="InterPro"/>
</dbReference>
<dbReference type="Pfam" id="PF03472">
    <property type="entry name" value="Autoind_bind"/>
    <property type="match status" value="1"/>
</dbReference>
<dbReference type="RefSeq" id="WP_155652092.1">
    <property type="nucleotide sequence ID" value="NZ_WOBF01000003.1"/>
</dbReference>
<dbReference type="PROSITE" id="PS00622">
    <property type="entry name" value="HTH_LUXR_1"/>
    <property type="match status" value="1"/>
</dbReference>
<dbReference type="PRINTS" id="PR00038">
    <property type="entry name" value="HTHLUXR"/>
</dbReference>
<accession>A0A844NXY5</accession>
<dbReference type="InterPro" id="IPR036388">
    <property type="entry name" value="WH-like_DNA-bd_sf"/>
</dbReference>
<evidence type="ECO:0000256" key="2">
    <source>
        <dbReference type="ARBA" id="ARBA00023125"/>
    </source>
</evidence>
<dbReference type="Gene3D" id="3.30.450.80">
    <property type="entry name" value="Transcription factor LuxR-like, autoinducer-binding domain"/>
    <property type="match status" value="1"/>
</dbReference>
<name>A0A844NXY5_ALIFS</name>
<dbReference type="InterPro" id="IPR036693">
    <property type="entry name" value="TF_LuxR_autoind-bd_dom_sf"/>
</dbReference>
<dbReference type="SUPFAM" id="SSF46894">
    <property type="entry name" value="C-terminal effector domain of the bipartite response regulators"/>
    <property type="match status" value="1"/>
</dbReference>
<evidence type="ECO:0000313" key="6">
    <source>
        <dbReference type="Proteomes" id="UP000448038"/>
    </source>
</evidence>
<organism evidence="5 6">
    <name type="scientific">Aliivibrio fischeri</name>
    <name type="common">Vibrio fischeri</name>
    <dbReference type="NCBI Taxonomy" id="668"/>
    <lineage>
        <taxon>Bacteria</taxon>
        <taxon>Pseudomonadati</taxon>
        <taxon>Pseudomonadota</taxon>
        <taxon>Gammaproteobacteria</taxon>
        <taxon>Vibrionales</taxon>
        <taxon>Vibrionaceae</taxon>
        <taxon>Aliivibrio</taxon>
    </lineage>
</organism>
<proteinExistence type="predicted"/>
<dbReference type="CDD" id="cd06170">
    <property type="entry name" value="LuxR_C_like"/>
    <property type="match status" value="1"/>
</dbReference>
<dbReference type="InterPro" id="IPR000792">
    <property type="entry name" value="Tscrpt_reg_LuxR_C"/>
</dbReference>
<dbReference type="GO" id="GO:0003677">
    <property type="term" value="F:DNA binding"/>
    <property type="evidence" value="ECO:0007669"/>
    <property type="project" value="UniProtKB-KW"/>
</dbReference>
<dbReference type="Gene3D" id="1.10.10.10">
    <property type="entry name" value="Winged helix-like DNA-binding domain superfamily/Winged helix DNA-binding domain"/>
    <property type="match status" value="1"/>
</dbReference>
<keyword evidence="2" id="KW-0238">DNA-binding</keyword>
<protein>
    <submittedName>
        <fullName evidence="5">LuxR family transcriptional regulator</fullName>
    </submittedName>
</protein>
<dbReference type="PANTHER" id="PTHR44688:SF16">
    <property type="entry name" value="DNA-BINDING TRANSCRIPTIONAL ACTIVATOR DEVR_DOSR"/>
    <property type="match status" value="1"/>
</dbReference>
<feature type="domain" description="HTH luxR-type" evidence="4">
    <location>
        <begin position="178"/>
        <end position="243"/>
    </location>
</feature>
<sequence>MNIKNINADGIEKIIDKIKTCDNNKDINQCLSEMAKIIHCEYYLFAIIYPHSIIKPDVSIIDNYPEKWRKYYDDAGLLKYDPVVDYSKSHHSPINWNVFEKKSIKKESPNVIREAQESGLITGFSFPIHTASNGFGMLSFAHSDKDIYTDSLFLHASTNVPLMLPSLVDNYQKINTTHKKSDSILTKREKECLAWASEGKSTWDISKILGCSERTVTFHLTNTQMKLNTTNRCQSISKAILTGAINCPYLKN</sequence>